<comment type="caution">
    <text evidence="1">The sequence shown here is derived from an EMBL/GenBank/DDBJ whole genome shotgun (WGS) entry which is preliminary data.</text>
</comment>
<name>A0A7J7WN39_RHIFE</name>
<reference evidence="1 2" key="1">
    <citation type="journal article" date="2020" name="Nature">
        <title>Six reference-quality genomes reveal evolution of bat adaptations.</title>
        <authorList>
            <person name="Jebb D."/>
            <person name="Huang Z."/>
            <person name="Pippel M."/>
            <person name="Hughes G.M."/>
            <person name="Lavrichenko K."/>
            <person name="Devanna P."/>
            <person name="Winkler S."/>
            <person name="Jermiin L.S."/>
            <person name="Skirmuntt E.C."/>
            <person name="Katzourakis A."/>
            <person name="Burkitt-Gray L."/>
            <person name="Ray D.A."/>
            <person name="Sullivan K.A.M."/>
            <person name="Roscito J.G."/>
            <person name="Kirilenko B.M."/>
            <person name="Davalos L.M."/>
            <person name="Corthals A.P."/>
            <person name="Power M.L."/>
            <person name="Jones G."/>
            <person name="Ransome R.D."/>
            <person name="Dechmann D.K.N."/>
            <person name="Locatelli A.G."/>
            <person name="Puechmaille S.J."/>
            <person name="Fedrigo O."/>
            <person name="Jarvis E.D."/>
            <person name="Hiller M."/>
            <person name="Vernes S.C."/>
            <person name="Myers E.W."/>
            <person name="Teeling E.C."/>
        </authorList>
    </citation>
    <scope>NUCLEOTIDE SEQUENCE [LARGE SCALE GENOMIC DNA]</scope>
    <source>
        <strain evidence="1">MRhiFer1</strain>
        <tissue evidence="1">Lung</tissue>
    </source>
</reference>
<gene>
    <name evidence="1" type="ORF">mRhiFer1_000415</name>
</gene>
<evidence type="ECO:0000313" key="2">
    <source>
        <dbReference type="Proteomes" id="UP000585614"/>
    </source>
</evidence>
<protein>
    <submittedName>
        <fullName evidence="1">AE binding protein 2</fullName>
    </submittedName>
</protein>
<organism evidence="1 2">
    <name type="scientific">Rhinolophus ferrumequinum</name>
    <name type="common">Greater horseshoe bat</name>
    <dbReference type="NCBI Taxonomy" id="59479"/>
    <lineage>
        <taxon>Eukaryota</taxon>
        <taxon>Metazoa</taxon>
        <taxon>Chordata</taxon>
        <taxon>Craniata</taxon>
        <taxon>Vertebrata</taxon>
        <taxon>Euteleostomi</taxon>
        <taxon>Mammalia</taxon>
        <taxon>Eutheria</taxon>
        <taxon>Laurasiatheria</taxon>
        <taxon>Chiroptera</taxon>
        <taxon>Yinpterochiroptera</taxon>
        <taxon>Rhinolophoidea</taxon>
        <taxon>Rhinolophidae</taxon>
        <taxon>Rhinolophinae</taxon>
        <taxon>Rhinolophus</taxon>
    </lineage>
</organism>
<dbReference type="EMBL" id="JACAGC010000010">
    <property type="protein sequence ID" value="KAF6338741.1"/>
    <property type="molecule type" value="Genomic_DNA"/>
</dbReference>
<dbReference type="AlphaFoldDB" id="A0A7J7WN39"/>
<sequence length="32" mass="3696">MVSEEGYLFAYGKVVKYITLRQPVRVGYRGIC</sequence>
<dbReference type="Proteomes" id="UP000585614">
    <property type="component" value="Unassembled WGS sequence"/>
</dbReference>
<proteinExistence type="predicted"/>
<accession>A0A7J7WN39</accession>
<evidence type="ECO:0000313" key="1">
    <source>
        <dbReference type="EMBL" id="KAF6338741.1"/>
    </source>
</evidence>